<feature type="domain" description="HARP" evidence="8">
    <location>
        <begin position="128"/>
        <end position="203"/>
    </location>
</feature>
<dbReference type="Proteomes" id="UP000762676">
    <property type="component" value="Unassembled WGS sequence"/>
</dbReference>
<proteinExistence type="inferred from homology"/>
<keyword evidence="2" id="KW-0378">Hydrolase</keyword>
<reference evidence="9 10" key="1">
    <citation type="journal article" date="2021" name="Elife">
        <title>Chloroplast acquisition without the gene transfer in kleptoplastic sea slugs, Plakobranchus ocellatus.</title>
        <authorList>
            <person name="Maeda T."/>
            <person name="Takahashi S."/>
            <person name="Yoshida T."/>
            <person name="Shimamura S."/>
            <person name="Takaki Y."/>
            <person name="Nagai Y."/>
            <person name="Toyoda A."/>
            <person name="Suzuki Y."/>
            <person name="Arimoto A."/>
            <person name="Ishii H."/>
            <person name="Satoh N."/>
            <person name="Nishiyama T."/>
            <person name="Hasebe M."/>
            <person name="Maruyama T."/>
            <person name="Minagawa J."/>
            <person name="Obokata J."/>
            <person name="Shigenobu S."/>
        </authorList>
    </citation>
    <scope>NUCLEOTIDE SEQUENCE [LARGE SCALE GENOMIC DNA]</scope>
</reference>
<dbReference type="PROSITE" id="PS51194">
    <property type="entry name" value="HELICASE_CTER"/>
    <property type="match status" value="1"/>
</dbReference>
<dbReference type="InterPro" id="IPR001650">
    <property type="entry name" value="Helicase_C-like"/>
</dbReference>
<evidence type="ECO:0000313" key="10">
    <source>
        <dbReference type="Proteomes" id="UP000762676"/>
    </source>
</evidence>
<comment type="caution">
    <text evidence="9">The sequence shown here is derived from an EMBL/GenBank/DDBJ whole genome shotgun (WGS) entry which is preliminary data.</text>
</comment>
<dbReference type="GO" id="GO:0031297">
    <property type="term" value="P:replication fork processing"/>
    <property type="evidence" value="ECO:0007669"/>
    <property type="project" value="TreeGrafter"/>
</dbReference>
<dbReference type="FunFam" id="3.40.50.300:FF:003021">
    <property type="entry name" value="Uncharacterized protein (Fragment)"/>
    <property type="match status" value="1"/>
</dbReference>
<dbReference type="AlphaFoldDB" id="A0AAV4HQS7"/>
<evidence type="ECO:0000313" key="9">
    <source>
        <dbReference type="EMBL" id="GFS00493.1"/>
    </source>
</evidence>
<dbReference type="SMART" id="SM00490">
    <property type="entry name" value="HELICc"/>
    <property type="match status" value="1"/>
</dbReference>
<accession>A0AAV4HQS7</accession>
<evidence type="ECO:0000256" key="5">
    <source>
        <dbReference type="SAM" id="MobiDB-lite"/>
    </source>
</evidence>
<dbReference type="SUPFAM" id="SSF52540">
    <property type="entry name" value="P-loop containing nucleoside triphosphate hydrolases"/>
    <property type="match status" value="2"/>
</dbReference>
<comment type="similarity">
    <text evidence="4">Belongs to the SNF2/RAD54 helicase family. SMARCAL1 subfamily.</text>
</comment>
<dbReference type="Pfam" id="PF07443">
    <property type="entry name" value="HARP"/>
    <property type="match status" value="1"/>
</dbReference>
<dbReference type="InterPro" id="IPR014001">
    <property type="entry name" value="Helicase_ATP-bd"/>
</dbReference>
<organism evidence="9 10">
    <name type="scientific">Elysia marginata</name>
    <dbReference type="NCBI Taxonomy" id="1093978"/>
    <lineage>
        <taxon>Eukaryota</taxon>
        <taxon>Metazoa</taxon>
        <taxon>Spiralia</taxon>
        <taxon>Lophotrochozoa</taxon>
        <taxon>Mollusca</taxon>
        <taxon>Gastropoda</taxon>
        <taxon>Heterobranchia</taxon>
        <taxon>Euthyneura</taxon>
        <taxon>Panpulmonata</taxon>
        <taxon>Sacoglossa</taxon>
        <taxon>Placobranchoidea</taxon>
        <taxon>Plakobranchidae</taxon>
        <taxon>Elysia</taxon>
    </lineage>
</organism>
<evidence type="ECO:0000259" key="7">
    <source>
        <dbReference type="PROSITE" id="PS51194"/>
    </source>
</evidence>
<dbReference type="InterPro" id="IPR010003">
    <property type="entry name" value="HARP_dom"/>
</dbReference>
<feature type="domain" description="Helicase ATP-binding" evidence="6">
    <location>
        <begin position="244"/>
        <end position="400"/>
    </location>
</feature>
<dbReference type="PANTHER" id="PTHR45766">
    <property type="entry name" value="DNA ANNEALING HELICASE AND ENDONUCLEASE ZRANB3 FAMILY MEMBER"/>
    <property type="match status" value="1"/>
</dbReference>
<evidence type="ECO:0000256" key="4">
    <source>
        <dbReference type="PROSITE-ProRule" id="PRU00800"/>
    </source>
</evidence>
<dbReference type="GO" id="GO:0043596">
    <property type="term" value="C:nuclear replication fork"/>
    <property type="evidence" value="ECO:0007669"/>
    <property type="project" value="TreeGrafter"/>
</dbReference>
<feature type="compositionally biased region" description="Basic and acidic residues" evidence="5">
    <location>
        <begin position="8"/>
        <end position="30"/>
    </location>
</feature>
<dbReference type="CDD" id="cd18793">
    <property type="entry name" value="SF2_C_SNF"/>
    <property type="match status" value="1"/>
</dbReference>
<dbReference type="Pfam" id="PF00176">
    <property type="entry name" value="SNF2-rel_dom"/>
    <property type="match status" value="1"/>
</dbReference>
<sequence>MSAPTLTEEQRRKIEENKQRALARRAEKCAPPKNGNASSLSIVPSTLDNAAAKRIVENRQKALERKRGLAQLANQQNHSVNTKQTTLFSKTLPNSRSIQKTNVTQSTDRFSNQSSGLKYPNTSPCFKNTHSVPCLKGKCVLLRPDTFTIDVGYHTALIEFFKQQKTRNYDAAKKLWSFKLEEYDSIMKGLNNFQPDVEIEGFPWHVLDAFRSKEQAVIIPEADLSSVPSGLVNTLKAFQREGVNIAIHRKGRLLLADDMGLGKTLQAICVAAYYRDEWPLLVVAPSSVRFDWAQQICRWLPNISSCDVNVVESSKASASSGLVNIISYDLVARKALELKQKNFKIIIMDESHFLKNFKTVRTKAAMPLLMNAKRVLLLSGTPALSRPSELYCQISAVCPHIFKFHEFGLRYCDAKQLPWGWDYSGSSNMLELQLLLEKKVMIRRQKKDVLSQLPAKTRQMIVLDPRSVHQHKDLKNASKIMDKVGKKGMEKRGALLQYFQETARAKMTAVREYILDLLESDKKTLMFAHHREMLDAVEDCLHSQASKVRYIRIDGSTTSEQRNYFCRKFQTDKEYKLAILSITAANAGLNLSAGNIVVFAELFWNPGFLVQAEDRAHRIGQKDSVSVQYLVAHGTADDYIWPLIQGKLDVLGKAGLTKDDFSNTDTKIMTDPNQRTLLDLFNSDFIDATVPNCSVSENMVSASIPESCLESHDNKKLPNSKDMRTSPAKRQASITNFIQTTPTKKIRFDEAQTKQPGCDDSTDAVLTWDDATDETLTCDDIAAIESFDWDDQI</sequence>
<dbReference type="PROSITE" id="PS51192">
    <property type="entry name" value="HELICASE_ATP_BIND_1"/>
    <property type="match status" value="1"/>
</dbReference>
<dbReference type="Gene3D" id="3.40.50.300">
    <property type="entry name" value="P-loop containing nucleotide triphosphate hydrolases"/>
    <property type="match status" value="1"/>
</dbReference>
<dbReference type="PROSITE" id="PS51467">
    <property type="entry name" value="HARP"/>
    <property type="match status" value="1"/>
</dbReference>
<protein>
    <submittedName>
        <fullName evidence="9">SWI/SNF-related matrix-associated actin-dependent regulator of chromatin subfamily A-like protein 1</fullName>
    </submittedName>
</protein>
<gene>
    <name evidence="9" type="ORF">ElyMa_006400300</name>
</gene>
<evidence type="ECO:0000259" key="6">
    <source>
        <dbReference type="PROSITE" id="PS51192"/>
    </source>
</evidence>
<dbReference type="InterPro" id="IPR038718">
    <property type="entry name" value="SNF2-like_sf"/>
</dbReference>
<dbReference type="GO" id="GO:0006281">
    <property type="term" value="P:DNA repair"/>
    <property type="evidence" value="ECO:0007669"/>
    <property type="project" value="TreeGrafter"/>
</dbReference>
<evidence type="ECO:0000256" key="2">
    <source>
        <dbReference type="ARBA" id="ARBA00022801"/>
    </source>
</evidence>
<dbReference type="GO" id="GO:0016787">
    <property type="term" value="F:hydrolase activity"/>
    <property type="evidence" value="ECO:0007669"/>
    <property type="project" value="UniProtKB-KW"/>
</dbReference>
<dbReference type="CDD" id="cd18010">
    <property type="entry name" value="DEXHc_HARP_SMARCAL1"/>
    <property type="match status" value="1"/>
</dbReference>
<evidence type="ECO:0000259" key="8">
    <source>
        <dbReference type="PROSITE" id="PS51467"/>
    </source>
</evidence>
<dbReference type="InterPro" id="IPR049730">
    <property type="entry name" value="SNF2/RAD54-like_C"/>
</dbReference>
<evidence type="ECO:0000256" key="1">
    <source>
        <dbReference type="ARBA" id="ARBA00004123"/>
    </source>
</evidence>
<dbReference type="Gene3D" id="3.40.50.10810">
    <property type="entry name" value="Tandem AAA-ATPase domain"/>
    <property type="match status" value="1"/>
</dbReference>
<keyword evidence="10" id="KW-1185">Reference proteome</keyword>
<dbReference type="PANTHER" id="PTHR45766:SF6">
    <property type="entry name" value="SWI_SNF-RELATED MATRIX-ASSOCIATED ACTIN-DEPENDENT REGULATOR OF CHROMATIN SUBFAMILY A-LIKE PROTEIN 1"/>
    <property type="match status" value="1"/>
</dbReference>
<feature type="domain" description="Helicase C-terminal" evidence="7">
    <location>
        <begin position="509"/>
        <end position="669"/>
    </location>
</feature>
<dbReference type="InterPro" id="IPR000330">
    <property type="entry name" value="SNF2_N"/>
</dbReference>
<dbReference type="Pfam" id="PF00271">
    <property type="entry name" value="Helicase_C"/>
    <property type="match status" value="1"/>
</dbReference>
<dbReference type="EMBL" id="BMAT01012850">
    <property type="protein sequence ID" value="GFS00493.1"/>
    <property type="molecule type" value="Genomic_DNA"/>
</dbReference>
<evidence type="ECO:0000256" key="3">
    <source>
        <dbReference type="ARBA" id="ARBA00023242"/>
    </source>
</evidence>
<keyword evidence="3" id="KW-0539">Nucleus</keyword>
<dbReference type="GO" id="GO:0005524">
    <property type="term" value="F:ATP binding"/>
    <property type="evidence" value="ECO:0007669"/>
    <property type="project" value="InterPro"/>
</dbReference>
<dbReference type="InterPro" id="IPR027417">
    <property type="entry name" value="P-loop_NTPase"/>
</dbReference>
<comment type="subcellular location">
    <subcellularLocation>
        <location evidence="1">Nucleus</location>
    </subcellularLocation>
</comment>
<feature type="region of interest" description="Disordered" evidence="5">
    <location>
        <begin position="1"/>
        <end position="41"/>
    </location>
</feature>
<feature type="compositionally biased region" description="Basic and acidic residues" evidence="5">
    <location>
        <begin position="710"/>
        <end position="724"/>
    </location>
</feature>
<feature type="region of interest" description="Disordered" evidence="5">
    <location>
        <begin position="710"/>
        <end position="730"/>
    </location>
</feature>
<name>A0AAV4HQS7_9GAST</name>
<dbReference type="SMART" id="SM00487">
    <property type="entry name" value="DEXDc"/>
    <property type="match status" value="1"/>
</dbReference>